<dbReference type="GO" id="GO:0072344">
    <property type="term" value="P:rescue of stalled ribosome"/>
    <property type="evidence" value="ECO:0007669"/>
    <property type="project" value="TreeGrafter"/>
</dbReference>
<dbReference type="InterPro" id="IPR021846">
    <property type="entry name" value="NFACT-C"/>
</dbReference>
<dbReference type="InterPro" id="IPR051608">
    <property type="entry name" value="RQC_Subunit_NEMF"/>
</dbReference>
<feature type="region of interest" description="Disordered" evidence="6">
    <location>
        <begin position="1040"/>
        <end position="1072"/>
    </location>
</feature>
<feature type="compositionally biased region" description="Low complexity" evidence="6">
    <location>
        <begin position="859"/>
        <end position="873"/>
    </location>
</feature>
<organism evidence="9 10">
    <name type="scientific">Candida boidinii</name>
    <name type="common">Yeast</name>
    <dbReference type="NCBI Taxonomy" id="5477"/>
    <lineage>
        <taxon>Eukaryota</taxon>
        <taxon>Fungi</taxon>
        <taxon>Dikarya</taxon>
        <taxon>Ascomycota</taxon>
        <taxon>Saccharomycotina</taxon>
        <taxon>Pichiomycetes</taxon>
        <taxon>Pichiales</taxon>
        <taxon>Pichiaceae</taxon>
        <taxon>Ogataea</taxon>
        <taxon>Ogataea/Candida clade</taxon>
    </lineage>
</organism>
<feature type="compositionally biased region" description="Basic and acidic residues" evidence="6">
    <location>
        <begin position="832"/>
        <end position="843"/>
    </location>
</feature>
<evidence type="ECO:0000313" key="9">
    <source>
        <dbReference type="EMBL" id="GME66560.1"/>
    </source>
</evidence>
<feature type="compositionally biased region" description="Basic and acidic residues" evidence="6">
    <location>
        <begin position="493"/>
        <end position="502"/>
    </location>
</feature>
<name>A0A9W6SUH4_CANBO</name>
<feature type="compositionally biased region" description="Acidic residues" evidence="6">
    <location>
        <begin position="922"/>
        <end position="938"/>
    </location>
</feature>
<dbReference type="Pfam" id="PF05833">
    <property type="entry name" value="NFACT_N"/>
    <property type="match status" value="1"/>
</dbReference>
<comment type="similarity">
    <text evidence="2">Belongs to the NEMF family.</text>
</comment>
<reference evidence="9" key="1">
    <citation type="submission" date="2023-04" db="EMBL/GenBank/DDBJ databases">
        <title>Candida boidinii NBRC 10035.</title>
        <authorList>
            <person name="Ichikawa N."/>
            <person name="Sato H."/>
            <person name="Tonouchi N."/>
        </authorList>
    </citation>
    <scope>NUCLEOTIDE SEQUENCE</scope>
    <source>
        <strain evidence="9">NBRC 10035</strain>
    </source>
</reference>
<gene>
    <name evidence="9" type="ORF">Cboi02_000002600</name>
</gene>
<evidence type="ECO:0000259" key="8">
    <source>
        <dbReference type="Pfam" id="PF11923"/>
    </source>
</evidence>
<evidence type="ECO:0000256" key="2">
    <source>
        <dbReference type="ARBA" id="ARBA00008318"/>
    </source>
</evidence>
<feature type="region of interest" description="Disordered" evidence="6">
    <location>
        <begin position="458"/>
        <end position="502"/>
    </location>
</feature>
<feature type="compositionally biased region" description="Acidic residues" evidence="6">
    <location>
        <begin position="458"/>
        <end position="492"/>
    </location>
</feature>
<dbReference type="GO" id="GO:1990116">
    <property type="term" value="P:ribosome-associated ubiquitin-dependent protein catabolic process"/>
    <property type="evidence" value="ECO:0007669"/>
    <property type="project" value="TreeGrafter"/>
</dbReference>
<feature type="compositionally biased region" description="Basic and acidic residues" evidence="6">
    <location>
        <begin position="788"/>
        <end position="800"/>
    </location>
</feature>
<evidence type="ECO:0000256" key="1">
    <source>
        <dbReference type="ARBA" id="ARBA00004496"/>
    </source>
</evidence>
<keyword evidence="4" id="KW-0175">Coiled coil</keyword>
<dbReference type="GO" id="GO:0000049">
    <property type="term" value="F:tRNA binding"/>
    <property type="evidence" value="ECO:0007669"/>
    <property type="project" value="TreeGrafter"/>
</dbReference>
<protein>
    <recommendedName>
        <fullName evidence="5">Ribosome quality control complex subunit 2</fullName>
    </recommendedName>
</protein>
<dbReference type="Proteomes" id="UP001165120">
    <property type="component" value="Unassembled WGS sequence"/>
</dbReference>
<keyword evidence="3" id="KW-0963">Cytoplasm</keyword>
<dbReference type="AlphaFoldDB" id="A0A9W6SUH4"/>
<dbReference type="Pfam" id="PF05670">
    <property type="entry name" value="NFACT-R_1"/>
    <property type="match status" value="1"/>
</dbReference>
<dbReference type="EMBL" id="BSXN01000004">
    <property type="protein sequence ID" value="GME66560.1"/>
    <property type="molecule type" value="Genomic_DNA"/>
</dbReference>
<dbReference type="GO" id="GO:1990112">
    <property type="term" value="C:RQC complex"/>
    <property type="evidence" value="ECO:0007669"/>
    <property type="project" value="TreeGrafter"/>
</dbReference>
<feature type="domain" description="NFACT RNA-binding" evidence="7">
    <location>
        <begin position="582"/>
        <end position="693"/>
    </location>
</feature>
<accession>A0A9W6SUH4</accession>
<keyword evidence="10" id="KW-1185">Reference proteome</keyword>
<comment type="subcellular location">
    <subcellularLocation>
        <location evidence="1">Cytoplasm</location>
    </subcellularLocation>
</comment>
<proteinExistence type="inferred from homology"/>
<feature type="compositionally biased region" description="Basic and acidic residues" evidence="6">
    <location>
        <begin position="892"/>
        <end position="904"/>
    </location>
</feature>
<evidence type="ECO:0000256" key="5">
    <source>
        <dbReference type="ARBA" id="ARBA00070414"/>
    </source>
</evidence>
<evidence type="ECO:0000313" key="10">
    <source>
        <dbReference type="Proteomes" id="UP001165120"/>
    </source>
</evidence>
<dbReference type="InterPro" id="IPR008532">
    <property type="entry name" value="NFACT_RNA-bd"/>
</dbReference>
<dbReference type="GO" id="GO:0005737">
    <property type="term" value="C:cytoplasm"/>
    <property type="evidence" value="ECO:0007669"/>
    <property type="project" value="UniProtKB-SubCell"/>
</dbReference>
<dbReference type="PANTHER" id="PTHR15239">
    <property type="entry name" value="NUCLEAR EXPORT MEDIATOR FACTOR NEMF"/>
    <property type="match status" value="1"/>
</dbReference>
<evidence type="ECO:0000259" key="7">
    <source>
        <dbReference type="Pfam" id="PF05670"/>
    </source>
</evidence>
<evidence type="ECO:0000256" key="3">
    <source>
        <dbReference type="ARBA" id="ARBA00022490"/>
    </source>
</evidence>
<dbReference type="GO" id="GO:0043023">
    <property type="term" value="F:ribosomal large subunit binding"/>
    <property type="evidence" value="ECO:0007669"/>
    <property type="project" value="TreeGrafter"/>
</dbReference>
<feature type="compositionally biased region" description="Basic residues" evidence="6">
    <location>
        <begin position="1057"/>
        <end position="1072"/>
    </location>
</feature>
<feature type="domain" description="NFACT protein C-terminal" evidence="8">
    <location>
        <begin position="943"/>
        <end position="1040"/>
    </location>
</feature>
<feature type="region of interest" description="Disordered" evidence="6">
    <location>
        <begin position="769"/>
        <end position="939"/>
    </location>
</feature>
<dbReference type="Pfam" id="PF11923">
    <property type="entry name" value="NFACT-C"/>
    <property type="match status" value="1"/>
</dbReference>
<dbReference type="PANTHER" id="PTHR15239:SF6">
    <property type="entry name" value="RIBOSOME QUALITY CONTROL COMPLEX SUBUNIT NEMF"/>
    <property type="match status" value="1"/>
</dbReference>
<sequence length="1072" mass="121902">MEQRITALDLKAITSEASELVTGYRLQNIYNLVSNKRSFLLKFAKPDSKVNIVVESGLKVYVSEFQRPTLPQPSGFVVKLRKHLKTKRLTRIYQLGDDRICVMEFNDGLYYLVFEFFSAGNIVLLDSDKKILSLFRLVDEHENNSKYAVGETYSTDIENFSSNDYSHEFTKEEVVQWVNGEIESVQKEKEKPNPSQKSIKVLSIHKLLFLRNSYLSSDLIQVYLTKNKLEGGKSCVTLLEDDSLLEKVVVVLNESEKFLHDLFYSDEKEITGYLISRKNPLYRKIEKKVIEETSTEKDEEKDEHDELEYVYDSFFTFNPIHKLDKDDVKVEIVQGYNKTLDKFFTVIESSKSTLKKQQQQINAEKRLQTVVNEQSEKIFKLTKIQELNYRKGQLIMTYSDLIEECKQSVQNLINQQMDWKNIEKIIQMEQTRGNRIAKMIKLPLNLVENKITVTLPDQDFETFNDETDDEDSESNSDSDSDSDSGSDSDSDDDKSTDKKKQKNPDKTIDVIINLSISVYANSSTYFDAMKTAQEKQVKTEKSASMAIKNTEIRIAHDMKKLEKENLAGHEFKQLRRKFSFEKFYWFISSDGYLCLAGRDIAQIDFIYYRYFNNKTDLLVSNDLEDGLRVFIKNPYKNADIPPSTLLQAGIFSLSTTKAWDNKTVTSPWFVQGADVSKRDYDGSILATGLLNISKEKTYLPPCQLVLGFGLLWIGDEETTKKYKAQAESRRNDIGLEIANSDEGTKSKIEELKLMVDKLGKQLEKDLRLINKSDDSSQQEVDDIEDDTDSKLDDNSLREDNSNNTGGKAPGPNDQIQVRIRGKKSKLKKIKQKYGDQDEEERKLRMSVLGTLKQVEERSTSSNSGKTTGNPNGKQSGASGAPSAPNWRAARKKQQEHNQLKKILGELEESTPTITDEGKESTGDDLEAEQDDDEGEIKDDEPYYNVISGLIPSPNKTDVIIDAIPVFAPWNSLQKFKYKLKVQTGNLKKGKTTNDVLEYFSRYSSTLKSEGEDWYDGKDITSTINPTDALMPVTVSKMKVTYPGSSEKGGSGNGTAKGKSKSNSKASGGKKKK</sequence>
<comment type="caution">
    <text evidence="9">The sequence shown here is derived from an EMBL/GenBank/DDBJ whole genome shotgun (WGS) entry which is preliminary data.</text>
</comment>
<dbReference type="Gene3D" id="2.30.310.10">
    <property type="entry name" value="ibrinogen binding protein from staphylococcus aureus domain"/>
    <property type="match status" value="1"/>
</dbReference>
<evidence type="ECO:0000256" key="6">
    <source>
        <dbReference type="SAM" id="MobiDB-lite"/>
    </source>
</evidence>
<feature type="compositionally biased region" description="Basic residues" evidence="6">
    <location>
        <begin position="819"/>
        <end position="831"/>
    </location>
</feature>
<dbReference type="FunFam" id="2.30.310.10:FF:000003">
    <property type="entry name" value="Zinc knuckle domain containing protein"/>
    <property type="match status" value="1"/>
</dbReference>
<evidence type="ECO:0000256" key="4">
    <source>
        <dbReference type="ARBA" id="ARBA00023054"/>
    </source>
</evidence>